<keyword evidence="7 12" id="KW-0418">Kinase</keyword>
<dbReference type="SMART" id="SM00133">
    <property type="entry name" value="S_TK_X"/>
    <property type="match status" value="1"/>
</dbReference>
<evidence type="ECO:0000256" key="10">
    <source>
        <dbReference type="ARBA" id="ARBA00047298"/>
    </source>
</evidence>
<dbReference type="SUPFAM" id="SSF56112">
    <property type="entry name" value="Protein kinase-like (PK-like)"/>
    <property type="match status" value="1"/>
</dbReference>
<dbReference type="FunFam" id="1.10.510.10:FF:000210">
    <property type="entry name" value="Non-specific serine/threonine protein kinase"/>
    <property type="match status" value="1"/>
</dbReference>
<feature type="region of interest" description="Disordered" evidence="16">
    <location>
        <begin position="1"/>
        <end position="58"/>
    </location>
</feature>
<keyword evidence="8 12" id="KW-0067">ATP-binding</keyword>
<reference evidence="20" key="3">
    <citation type="submission" date="2025-09" db="UniProtKB">
        <authorList>
            <consortium name="Ensembl"/>
        </authorList>
    </citation>
    <scope>IDENTIFICATION</scope>
</reference>
<dbReference type="PROSITE" id="PS50011">
    <property type="entry name" value="PROTEIN_KINASE_DOM"/>
    <property type="match status" value="1"/>
</dbReference>
<dbReference type="CDD" id="cd00038">
    <property type="entry name" value="CAP_ED"/>
    <property type="match status" value="2"/>
</dbReference>
<feature type="region of interest" description="Disordered" evidence="16">
    <location>
        <begin position="743"/>
        <end position="768"/>
    </location>
</feature>
<keyword evidence="6 12" id="KW-0547">Nucleotide-binding</keyword>
<evidence type="ECO:0000256" key="2">
    <source>
        <dbReference type="ARBA" id="ARBA00012428"/>
    </source>
</evidence>
<evidence type="ECO:0000256" key="14">
    <source>
        <dbReference type="PIRSR" id="PIRSR000559-2"/>
    </source>
</evidence>
<keyword evidence="21" id="KW-1185">Reference proteome</keyword>
<keyword evidence="9 12" id="KW-0142">cGMP-binding</keyword>
<dbReference type="PRINTS" id="PR00104">
    <property type="entry name" value="CGMPKINASE"/>
</dbReference>
<dbReference type="SMART" id="SM00220">
    <property type="entry name" value="S_TKc"/>
    <property type="match status" value="1"/>
</dbReference>
<evidence type="ECO:0000256" key="15">
    <source>
        <dbReference type="PROSITE-ProRule" id="PRU10141"/>
    </source>
</evidence>
<feature type="binding site" evidence="15">
    <location>
        <position position="505"/>
    </location>
    <ligand>
        <name>ATP</name>
        <dbReference type="ChEBI" id="CHEBI:30616"/>
    </ligand>
</feature>
<dbReference type="EC" id="2.7.11.12" evidence="2 12"/>
<dbReference type="Proteomes" id="UP000472265">
    <property type="component" value="Chromosome 5"/>
</dbReference>
<feature type="domain" description="Protein kinase" evidence="17">
    <location>
        <begin position="472"/>
        <end position="717"/>
    </location>
</feature>
<dbReference type="PROSITE" id="PS50042">
    <property type="entry name" value="CNMP_BINDING_3"/>
    <property type="match status" value="2"/>
</dbReference>
<organism evidence="20 21">
    <name type="scientific">Sparus aurata</name>
    <name type="common">Gilthead sea bream</name>
    <dbReference type="NCBI Taxonomy" id="8175"/>
    <lineage>
        <taxon>Eukaryota</taxon>
        <taxon>Metazoa</taxon>
        <taxon>Chordata</taxon>
        <taxon>Craniata</taxon>
        <taxon>Vertebrata</taxon>
        <taxon>Euteleostomi</taxon>
        <taxon>Actinopterygii</taxon>
        <taxon>Neopterygii</taxon>
        <taxon>Teleostei</taxon>
        <taxon>Neoteleostei</taxon>
        <taxon>Acanthomorphata</taxon>
        <taxon>Eupercaria</taxon>
        <taxon>Spariformes</taxon>
        <taxon>Sparidae</taxon>
        <taxon>Sparus</taxon>
    </lineage>
</organism>
<proteinExistence type="inferred from homology"/>
<evidence type="ECO:0000313" key="20">
    <source>
        <dbReference type="Ensembl" id="ENSSAUP00010050819.1"/>
    </source>
</evidence>
<evidence type="ECO:0000256" key="11">
    <source>
        <dbReference type="ARBA" id="ARBA00047462"/>
    </source>
</evidence>
<feature type="binding site" evidence="14">
    <location>
        <begin position="478"/>
        <end position="486"/>
    </location>
    <ligand>
        <name>ATP</name>
        <dbReference type="ChEBI" id="CHEBI:30616"/>
    </ligand>
</feature>
<dbReference type="InterPro" id="IPR008271">
    <property type="entry name" value="Ser/Thr_kinase_AS"/>
</dbReference>
<dbReference type="SUPFAM" id="SSF51206">
    <property type="entry name" value="cAMP-binding domain-like"/>
    <property type="match status" value="2"/>
</dbReference>
<dbReference type="PROSITE" id="PS00889">
    <property type="entry name" value="CNMP_BINDING_2"/>
    <property type="match status" value="2"/>
</dbReference>
<evidence type="ECO:0000256" key="16">
    <source>
        <dbReference type="SAM" id="MobiDB-lite"/>
    </source>
</evidence>
<dbReference type="Pfam" id="PF00027">
    <property type="entry name" value="cNMP_binding"/>
    <property type="match status" value="2"/>
</dbReference>
<keyword evidence="4 12" id="KW-0140">cGMP</keyword>
<dbReference type="InterPro" id="IPR002374">
    <property type="entry name" value="cGMP_dep_kinase"/>
</dbReference>
<dbReference type="InterPro" id="IPR000961">
    <property type="entry name" value="AGC-kinase_C"/>
</dbReference>
<dbReference type="InterPro" id="IPR017441">
    <property type="entry name" value="Protein_kinase_ATP_BS"/>
</dbReference>
<comment type="catalytic activity">
    <reaction evidence="10 12">
        <text>L-threonyl-[protein] + ATP = O-phospho-L-threonyl-[protein] + ADP + H(+)</text>
        <dbReference type="Rhea" id="RHEA:46608"/>
        <dbReference type="Rhea" id="RHEA-COMP:11060"/>
        <dbReference type="Rhea" id="RHEA-COMP:11605"/>
        <dbReference type="ChEBI" id="CHEBI:15378"/>
        <dbReference type="ChEBI" id="CHEBI:30013"/>
        <dbReference type="ChEBI" id="CHEBI:30616"/>
        <dbReference type="ChEBI" id="CHEBI:61977"/>
        <dbReference type="ChEBI" id="CHEBI:456216"/>
        <dbReference type="EC" id="2.7.11.12"/>
    </reaction>
</comment>
<evidence type="ECO:0000256" key="13">
    <source>
        <dbReference type="PIRSR" id="PIRSR000559-1"/>
    </source>
</evidence>
<dbReference type="Ensembl" id="ENSSAUT00010053433.1">
    <property type="protein sequence ID" value="ENSSAUP00010050819.1"/>
    <property type="gene ID" value="ENSSAUG00010021114.1"/>
</dbReference>
<dbReference type="InterPro" id="IPR035014">
    <property type="entry name" value="STKc_cGK"/>
</dbReference>
<dbReference type="CDD" id="cd05572">
    <property type="entry name" value="STKc_cGK"/>
    <property type="match status" value="1"/>
</dbReference>
<dbReference type="GO" id="GO:0005524">
    <property type="term" value="F:ATP binding"/>
    <property type="evidence" value="ECO:0007669"/>
    <property type="project" value="UniProtKB-UniRule"/>
</dbReference>
<feature type="region of interest" description="Disordered" evidence="16">
    <location>
        <begin position="102"/>
        <end position="125"/>
    </location>
</feature>
<evidence type="ECO:0000256" key="6">
    <source>
        <dbReference type="ARBA" id="ARBA00022741"/>
    </source>
</evidence>
<evidence type="ECO:0000256" key="8">
    <source>
        <dbReference type="ARBA" id="ARBA00022840"/>
    </source>
</evidence>
<accession>A0A671XI99</accession>
<dbReference type="Pfam" id="PF00069">
    <property type="entry name" value="Pkinase"/>
    <property type="match status" value="1"/>
</dbReference>
<evidence type="ECO:0000259" key="18">
    <source>
        <dbReference type="PROSITE" id="PS50042"/>
    </source>
</evidence>
<dbReference type="AlphaFoldDB" id="A0A671XI99"/>
<evidence type="ECO:0000256" key="5">
    <source>
        <dbReference type="ARBA" id="ARBA00022679"/>
    </source>
</evidence>
<dbReference type="Gene3D" id="3.30.200.20">
    <property type="entry name" value="Phosphorylase Kinase, domain 1"/>
    <property type="match status" value="1"/>
</dbReference>
<dbReference type="GO" id="GO:0030553">
    <property type="term" value="F:cGMP binding"/>
    <property type="evidence" value="ECO:0007669"/>
    <property type="project" value="UniProtKB-KW"/>
</dbReference>
<comment type="catalytic activity">
    <reaction evidence="11">
        <text>L-seryl-[protein] + ATP = O-phospho-L-seryl-[protein] + ADP + H(+)</text>
        <dbReference type="Rhea" id="RHEA:17989"/>
        <dbReference type="Rhea" id="RHEA-COMP:9863"/>
        <dbReference type="Rhea" id="RHEA-COMP:11604"/>
        <dbReference type="ChEBI" id="CHEBI:15378"/>
        <dbReference type="ChEBI" id="CHEBI:29999"/>
        <dbReference type="ChEBI" id="CHEBI:30616"/>
        <dbReference type="ChEBI" id="CHEBI:83421"/>
        <dbReference type="ChEBI" id="CHEBI:456216"/>
        <dbReference type="EC" id="2.7.11.12"/>
    </reaction>
</comment>
<evidence type="ECO:0000256" key="9">
    <source>
        <dbReference type="ARBA" id="ARBA00022992"/>
    </source>
</evidence>
<feature type="domain" description="Cyclic nucleotide-binding" evidence="18">
    <location>
        <begin position="183"/>
        <end position="298"/>
    </location>
</feature>
<reference evidence="20" key="1">
    <citation type="submission" date="2021-04" db="EMBL/GenBank/DDBJ databases">
        <authorList>
            <consortium name="Wellcome Sanger Institute Data Sharing"/>
        </authorList>
    </citation>
    <scope>NUCLEOTIDE SEQUENCE [LARGE SCALE GENOMIC DNA]</scope>
</reference>
<name>A0A671XI99_SPAAU</name>
<evidence type="ECO:0000256" key="3">
    <source>
        <dbReference type="ARBA" id="ARBA00022527"/>
    </source>
</evidence>
<evidence type="ECO:0000259" key="19">
    <source>
        <dbReference type="PROSITE" id="PS51285"/>
    </source>
</evidence>
<sequence>MGNGSMKSKRYKQADGSAGHKDNGAGFKNSSLDSLRARVDELEREGKRRDEELSAKEQQIKSLQEQLAKQTRALAELSEELQNKCIQLNKLQDVMKNQSAASAGLASRQPSIKTGSRGSPNLSVRIKETLNRRKGAKAGVSAEPTSRTYDSSCLPKFSFEKARVPKDASVKKLLTDALNKNQYLRRLELQQIKDMVECMYERTYQQGEYVIKQGEPGNHLFVLADGKLDVFQQNKLLTSITVWTTFGELAILYNCTRTASVRAVNKVRTWALDREVFQNIMRRTAETRHEQYRNFLRSVSLLANLPEDKLSKIVDCLEVVSYSVKLSICLLEGQLDFSLTLKAGHVFCQVRVTQTTEAHKLPQIINTLQRGDYFGEKALISDDVRSANIIAEENGVECLVIDRETFDQTVGTFNELQKYLQGYVATLDRDDKKRHARKKSVSRHQSQPLSPDIIRLKDMVSEFPSSRPFDHLDVIATLGVGGFGRVELVKVRGEDITFALKVIKKKHVVDNRQEEHIHSERKILAEARSPFVVKSVLPARKTFKLGFLVFRGSFDEPTAKFCVGCVTEAFDYLHRKGVLYRDLKPENLMLDTEGYIKLVDFGFAKKIRCGQKTWTFCGTPEYVAPEIILNKGHNFSVDFWSLGILVFELLTGSPPFSGSDQMMTYTFILKGIEKMDFPKKITKRPEDLIRKLCRRNPSERLGNLKNGITDIKKHRWFNGFNWEGLKARTLLSPLKRELTGPTDHSYFDSYPPDEDSPPDELSGWDMDF</sequence>
<gene>
    <name evidence="20" type="primary">PRKG2</name>
    <name evidence="20" type="synonym">prkg2</name>
</gene>
<dbReference type="InterPro" id="IPR014710">
    <property type="entry name" value="RmlC-like_jellyroll"/>
</dbReference>
<dbReference type="SMART" id="SM00100">
    <property type="entry name" value="cNMP"/>
    <property type="match status" value="2"/>
</dbReference>
<feature type="compositionally biased region" description="Polar residues" evidence="16">
    <location>
        <begin position="108"/>
        <end position="122"/>
    </location>
</feature>
<protein>
    <recommendedName>
        <fullName evidence="2 12">cGMP-dependent protein kinase</fullName>
        <ecNumber evidence="2 12">2.7.11.12</ecNumber>
    </recommendedName>
</protein>
<feature type="binding site" evidence="14">
    <location>
        <position position="501"/>
    </location>
    <ligand>
        <name>ATP</name>
        <dbReference type="ChEBI" id="CHEBI:30616"/>
    </ligand>
</feature>
<dbReference type="InterPro" id="IPR018488">
    <property type="entry name" value="cNMP-bd_CS"/>
</dbReference>
<dbReference type="FunFam" id="2.60.120.10:FF:000043">
    <property type="entry name" value="cGMP-dependent protein kinase"/>
    <property type="match status" value="1"/>
</dbReference>
<feature type="active site" description="Proton acceptor" evidence="13">
    <location>
        <position position="582"/>
    </location>
</feature>
<dbReference type="PANTHER" id="PTHR24353">
    <property type="entry name" value="CYCLIC NUCLEOTIDE-DEPENDENT PROTEIN KINASE"/>
    <property type="match status" value="1"/>
</dbReference>
<dbReference type="PROSITE" id="PS00108">
    <property type="entry name" value="PROTEIN_KINASE_ST"/>
    <property type="match status" value="1"/>
</dbReference>
<feature type="compositionally biased region" description="Basic and acidic residues" evidence="16">
    <location>
        <begin position="35"/>
        <end position="58"/>
    </location>
</feature>
<evidence type="ECO:0000256" key="7">
    <source>
        <dbReference type="ARBA" id="ARBA00022777"/>
    </source>
</evidence>
<dbReference type="InterPro" id="IPR000595">
    <property type="entry name" value="cNMP-bd_dom"/>
</dbReference>
<dbReference type="InterPro" id="IPR018490">
    <property type="entry name" value="cNMP-bd_dom_sf"/>
</dbReference>
<keyword evidence="3 12" id="KW-0723">Serine/threonine-protein kinase</keyword>
<dbReference type="Gene3D" id="2.60.120.10">
    <property type="entry name" value="Jelly Rolls"/>
    <property type="match status" value="2"/>
</dbReference>
<evidence type="ECO:0000313" key="21">
    <source>
        <dbReference type="Proteomes" id="UP000472265"/>
    </source>
</evidence>
<feature type="domain" description="Cyclic nucleotide-binding" evidence="18">
    <location>
        <begin position="301"/>
        <end position="418"/>
    </location>
</feature>
<dbReference type="Gene3D" id="1.10.510.10">
    <property type="entry name" value="Transferase(Phosphotransferase) domain 1"/>
    <property type="match status" value="1"/>
</dbReference>
<evidence type="ECO:0000259" key="17">
    <source>
        <dbReference type="PROSITE" id="PS50011"/>
    </source>
</evidence>
<evidence type="ECO:0000256" key="1">
    <source>
        <dbReference type="ARBA" id="ARBA00006352"/>
    </source>
</evidence>
<keyword evidence="5 12" id="KW-0808">Transferase</keyword>
<dbReference type="PIRSF" id="PIRSF000559">
    <property type="entry name" value="cGMP-dep_kinase"/>
    <property type="match status" value="1"/>
</dbReference>
<comment type="similarity">
    <text evidence="1 12">Belongs to the protein kinase superfamily. AGC Ser/Thr protein kinase family. cGMP subfamily.</text>
</comment>
<dbReference type="GO" id="GO:0004692">
    <property type="term" value="F:cGMP-dependent protein kinase activity"/>
    <property type="evidence" value="ECO:0007669"/>
    <property type="project" value="UniProtKB-EC"/>
</dbReference>
<evidence type="ECO:0000256" key="4">
    <source>
        <dbReference type="ARBA" id="ARBA00022535"/>
    </source>
</evidence>
<dbReference type="InterPro" id="IPR011009">
    <property type="entry name" value="Kinase-like_dom_sf"/>
</dbReference>
<dbReference type="GeneTree" id="ENSGT00940000159393"/>
<evidence type="ECO:0000256" key="12">
    <source>
        <dbReference type="PIRNR" id="PIRNR000559"/>
    </source>
</evidence>
<dbReference type="PROSITE" id="PS00888">
    <property type="entry name" value="CNMP_BINDING_1"/>
    <property type="match status" value="1"/>
</dbReference>
<dbReference type="InterPro" id="IPR000719">
    <property type="entry name" value="Prot_kinase_dom"/>
</dbReference>
<dbReference type="PANTHER" id="PTHR24353:SF24">
    <property type="match status" value="1"/>
</dbReference>
<feature type="domain" description="AGC-kinase C-terminal" evidence="19">
    <location>
        <begin position="718"/>
        <end position="768"/>
    </location>
</feature>
<dbReference type="PROSITE" id="PS00107">
    <property type="entry name" value="PROTEIN_KINASE_ATP"/>
    <property type="match status" value="1"/>
</dbReference>
<reference evidence="20" key="2">
    <citation type="submission" date="2025-08" db="UniProtKB">
        <authorList>
            <consortium name="Ensembl"/>
        </authorList>
    </citation>
    <scope>IDENTIFICATION</scope>
</reference>
<dbReference type="FunFam" id="2.60.120.10:FF:000038">
    <property type="entry name" value="cGMP-dependent protein kinase"/>
    <property type="match status" value="1"/>
</dbReference>
<dbReference type="PROSITE" id="PS51285">
    <property type="entry name" value="AGC_KINASE_CTER"/>
    <property type="match status" value="1"/>
</dbReference>